<sequence>MQFQFRTQILSSETSKGNQNTPISLDLKSIKHKDAEIRTNPPSPQCFSVTQEPMKTTPSRVGKSRLKERGILQELKQGDEEVISINNINGRRSASNLDARERRALDVFWLLKPCTLSSQTD</sequence>
<evidence type="ECO:0000313" key="3">
    <source>
        <dbReference type="Proteomes" id="UP001370490"/>
    </source>
</evidence>
<gene>
    <name evidence="2" type="ORF">RJ641_036674</name>
</gene>
<dbReference type="AlphaFoldDB" id="A0AAN8ZGP8"/>
<accession>A0AAN8ZGP8</accession>
<feature type="region of interest" description="Disordered" evidence="1">
    <location>
        <begin position="39"/>
        <end position="64"/>
    </location>
</feature>
<dbReference type="EMBL" id="JBAMMX010000009">
    <property type="protein sequence ID" value="KAK6933780.1"/>
    <property type="molecule type" value="Genomic_DNA"/>
</dbReference>
<evidence type="ECO:0000256" key="1">
    <source>
        <dbReference type="SAM" id="MobiDB-lite"/>
    </source>
</evidence>
<dbReference type="PANTHER" id="PTHR36373">
    <property type="entry name" value="EXPRESSED PROTEIN"/>
    <property type="match status" value="1"/>
</dbReference>
<evidence type="ECO:0000313" key="2">
    <source>
        <dbReference type="EMBL" id="KAK6933780.1"/>
    </source>
</evidence>
<name>A0AAN8ZGP8_9MAGN</name>
<feature type="compositionally biased region" description="Polar residues" evidence="1">
    <location>
        <begin position="45"/>
        <end position="59"/>
    </location>
</feature>
<reference evidence="2 3" key="1">
    <citation type="submission" date="2023-12" db="EMBL/GenBank/DDBJ databases">
        <title>A high-quality genome assembly for Dillenia turbinata (Dilleniales).</title>
        <authorList>
            <person name="Chanderbali A."/>
        </authorList>
    </citation>
    <scope>NUCLEOTIDE SEQUENCE [LARGE SCALE GENOMIC DNA]</scope>
    <source>
        <strain evidence="2">LSX21</strain>
        <tissue evidence="2">Leaf</tissue>
    </source>
</reference>
<dbReference type="Proteomes" id="UP001370490">
    <property type="component" value="Unassembled WGS sequence"/>
</dbReference>
<keyword evidence="3" id="KW-1185">Reference proteome</keyword>
<comment type="caution">
    <text evidence="2">The sequence shown here is derived from an EMBL/GenBank/DDBJ whole genome shotgun (WGS) entry which is preliminary data.</text>
</comment>
<dbReference type="PANTHER" id="PTHR36373:SF1">
    <property type="entry name" value="EXPRESSED PROTEIN"/>
    <property type="match status" value="1"/>
</dbReference>
<organism evidence="2 3">
    <name type="scientific">Dillenia turbinata</name>
    <dbReference type="NCBI Taxonomy" id="194707"/>
    <lineage>
        <taxon>Eukaryota</taxon>
        <taxon>Viridiplantae</taxon>
        <taxon>Streptophyta</taxon>
        <taxon>Embryophyta</taxon>
        <taxon>Tracheophyta</taxon>
        <taxon>Spermatophyta</taxon>
        <taxon>Magnoliopsida</taxon>
        <taxon>eudicotyledons</taxon>
        <taxon>Gunneridae</taxon>
        <taxon>Pentapetalae</taxon>
        <taxon>Dilleniales</taxon>
        <taxon>Dilleniaceae</taxon>
        <taxon>Dillenia</taxon>
    </lineage>
</organism>
<proteinExistence type="predicted"/>
<protein>
    <submittedName>
        <fullName evidence="2">Uncharacterized protein</fullName>
    </submittedName>
</protein>